<dbReference type="CDD" id="cd07389">
    <property type="entry name" value="MPP_PhoD"/>
    <property type="match status" value="1"/>
</dbReference>
<protein>
    <submittedName>
        <fullName evidence="4">Alkaline phosphatase</fullName>
    </submittedName>
</protein>
<reference evidence="4" key="1">
    <citation type="submission" date="2024-05" db="EMBL/GenBank/DDBJ databases">
        <title>Whole genome shotgun sequence of Streptomyces hygroscopicus NBRC 113678.</title>
        <authorList>
            <person name="Komaki H."/>
            <person name="Tamura T."/>
        </authorList>
    </citation>
    <scope>NUCLEOTIDE SEQUENCE</scope>
    <source>
        <strain evidence="4">N11-34</strain>
    </source>
</reference>
<dbReference type="PANTHER" id="PTHR43606:SF2">
    <property type="entry name" value="ALKALINE PHOSPHATASE FAMILY PROTEIN (AFU_ORTHOLOGUE AFUA_5G03860)"/>
    <property type="match status" value="1"/>
</dbReference>
<dbReference type="EMBL" id="BNEK01000003">
    <property type="protein sequence ID" value="GHJ28858.1"/>
    <property type="molecule type" value="Genomic_DNA"/>
</dbReference>
<organism evidence="4 5">
    <name type="scientific">Streptomyces hygroscopicus</name>
    <dbReference type="NCBI Taxonomy" id="1912"/>
    <lineage>
        <taxon>Bacteria</taxon>
        <taxon>Bacillati</taxon>
        <taxon>Actinomycetota</taxon>
        <taxon>Actinomycetes</taxon>
        <taxon>Kitasatosporales</taxon>
        <taxon>Streptomycetaceae</taxon>
        <taxon>Streptomyces</taxon>
        <taxon>Streptomyces violaceusniger group</taxon>
    </lineage>
</organism>
<dbReference type="Gene3D" id="3.60.21.70">
    <property type="entry name" value="PhoD-like phosphatase"/>
    <property type="match status" value="1"/>
</dbReference>
<dbReference type="SUPFAM" id="SSF56300">
    <property type="entry name" value="Metallo-dependent phosphatases"/>
    <property type="match status" value="1"/>
</dbReference>
<dbReference type="PROSITE" id="PS51318">
    <property type="entry name" value="TAT"/>
    <property type="match status" value="1"/>
</dbReference>
<dbReference type="InterPro" id="IPR029052">
    <property type="entry name" value="Metallo-depent_PP-like"/>
</dbReference>
<dbReference type="Gene3D" id="2.60.40.380">
    <property type="entry name" value="Purple acid phosphatase-like, N-terminal"/>
    <property type="match status" value="1"/>
</dbReference>
<dbReference type="InterPro" id="IPR006311">
    <property type="entry name" value="TAT_signal"/>
</dbReference>
<evidence type="ECO:0000313" key="4">
    <source>
        <dbReference type="EMBL" id="GHJ28858.1"/>
    </source>
</evidence>
<sequence>MHANRPPSPGTPIPLTQRARGEHMAHDSHQRAIRAAAARLGRRRFLTVTAAAAALAFTTNLPVAQAAQVSPHALADNPFTLGVASGDPLPDAVVLWTRLAPRPYEPGNGLPEEGTVKVGWEIARDERFQRVARRGTASAHAEFNYTVHVDAKGLEPDRVYWYRFRAGSWTSPVGRTRTTPATGAKVRDIRFGLVSCQAYHDGYFTAYRHLAGEDLDAVFHVGDYQYEYAVTAVGGARNYTDRTLPALFNTETMTLEDYRLRYALYKSDEDLQAAHAAFPWYVTWDDHETENNYAGDTDEKDGPPEEFLIRRAAAYRAYWENMPLRMPQRPDGADMRLYRRFHYGKLAQFDILDTRQYRSNQAYGDGWQYPGPESEDPSRTLTGAAQERWLLDGFQRSTATWNVLPQQVTFSQRKNTTAARSKLSMDSWDGYPASRERILAGVERAGLANFVVLTGDVHVHYAFDIKKDFDDPDSRTLGVEFVGTSISSGKDGADKPANWATYMDANPHMKFYNGRRGYVTVSLDEQRAQADYKTVSAVTTPNAPLTTAASFVSEAGNPGLKQV</sequence>
<keyword evidence="5" id="KW-1185">Reference proteome</keyword>
<proteinExistence type="predicted"/>
<feature type="domain" description="PhoD-like phosphatase metallophosphatase" evidence="2">
    <location>
        <begin position="191"/>
        <end position="532"/>
    </location>
</feature>
<dbReference type="Proteomes" id="UP001054854">
    <property type="component" value="Unassembled WGS sequence"/>
</dbReference>
<dbReference type="InterPro" id="IPR052900">
    <property type="entry name" value="Phospholipid_Metab_Enz"/>
</dbReference>
<evidence type="ECO:0000313" key="5">
    <source>
        <dbReference type="Proteomes" id="UP001054854"/>
    </source>
</evidence>
<comment type="caution">
    <text evidence="4">The sequence shown here is derived from an EMBL/GenBank/DDBJ whole genome shotgun (WGS) entry which is preliminary data.</text>
</comment>
<evidence type="ECO:0000256" key="1">
    <source>
        <dbReference type="SAM" id="MobiDB-lite"/>
    </source>
</evidence>
<dbReference type="PANTHER" id="PTHR43606">
    <property type="entry name" value="PHOSPHATASE, PUTATIVE (AFU_ORTHOLOGUE AFUA_6G08710)-RELATED"/>
    <property type="match status" value="1"/>
</dbReference>
<dbReference type="Pfam" id="PF16655">
    <property type="entry name" value="PhoD_N"/>
    <property type="match status" value="1"/>
</dbReference>
<feature type="region of interest" description="Disordered" evidence="1">
    <location>
        <begin position="1"/>
        <end position="27"/>
    </location>
</feature>
<feature type="domain" description="Phospholipase D N-terminal" evidence="3">
    <location>
        <begin position="81"/>
        <end position="178"/>
    </location>
</feature>
<dbReference type="InterPro" id="IPR018946">
    <property type="entry name" value="PhoD-like_MPP"/>
</dbReference>
<feature type="compositionally biased region" description="Pro residues" evidence="1">
    <location>
        <begin position="1"/>
        <end position="12"/>
    </location>
</feature>
<dbReference type="InterPro" id="IPR038607">
    <property type="entry name" value="PhoD-like_sf"/>
</dbReference>
<accession>A0ABQ3TZW5</accession>
<gene>
    <name evidence="4" type="ORF">TPA0910_32910</name>
</gene>
<dbReference type="Pfam" id="PF09423">
    <property type="entry name" value="PhoD"/>
    <property type="match status" value="1"/>
</dbReference>
<dbReference type="InterPro" id="IPR032093">
    <property type="entry name" value="PhoD_N"/>
</dbReference>
<name>A0ABQ3TZW5_STRHY</name>
<evidence type="ECO:0000259" key="2">
    <source>
        <dbReference type="Pfam" id="PF09423"/>
    </source>
</evidence>
<evidence type="ECO:0000259" key="3">
    <source>
        <dbReference type="Pfam" id="PF16655"/>
    </source>
</evidence>